<sequence>MIVRGNERMPMQAAGMTSARKRSERPHPGEELYVSAAMVWYEEKAVNLPLLAKRLKGDLHKGRTQEWFQDPGTQRVGFMAM</sequence>
<dbReference type="Proteomes" id="UP001595715">
    <property type="component" value="Unassembled WGS sequence"/>
</dbReference>
<evidence type="ECO:0000313" key="3">
    <source>
        <dbReference type="Proteomes" id="UP001595715"/>
    </source>
</evidence>
<feature type="region of interest" description="Disordered" evidence="1">
    <location>
        <begin position="1"/>
        <end position="27"/>
    </location>
</feature>
<reference evidence="3" key="1">
    <citation type="journal article" date="2019" name="Int. J. Syst. Evol. Microbiol.">
        <title>The Global Catalogue of Microorganisms (GCM) 10K type strain sequencing project: providing services to taxonomists for standard genome sequencing and annotation.</title>
        <authorList>
            <consortium name="The Broad Institute Genomics Platform"/>
            <consortium name="The Broad Institute Genome Sequencing Center for Infectious Disease"/>
            <person name="Wu L."/>
            <person name="Ma J."/>
        </authorList>
    </citation>
    <scope>NUCLEOTIDE SEQUENCE [LARGE SCALE GENOMIC DNA]</scope>
    <source>
        <strain evidence="3">IBRC-M 10987</strain>
    </source>
</reference>
<accession>A0ABV8K464</accession>
<proteinExistence type="predicted"/>
<dbReference type="RefSeq" id="WP_377719434.1">
    <property type="nucleotide sequence ID" value="NZ_JBHSAM010000026.1"/>
</dbReference>
<organism evidence="2 3">
    <name type="scientific">Paenibacillus xanthanilyticus</name>
    <dbReference type="NCBI Taxonomy" id="1783531"/>
    <lineage>
        <taxon>Bacteria</taxon>
        <taxon>Bacillati</taxon>
        <taxon>Bacillota</taxon>
        <taxon>Bacilli</taxon>
        <taxon>Bacillales</taxon>
        <taxon>Paenibacillaceae</taxon>
        <taxon>Paenibacillus</taxon>
    </lineage>
</organism>
<evidence type="ECO:0000256" key="1">
    <source>
        <dbReference type="SAM" id="MobiDB-lite"/>
    </source>
</evidence>
<evidence type="ECO:0000313" key="2">
    <source>
        <dbReference type="EMBL" id="MFC4100776.1"/>
    </source>
</evidence>
<keyword evidence="3" id="KW-1185">Reference proteome</keyword>
<gene>
    <name evidence="2" type="ORF">ACFOZ8_14120</name>
</gene>
<name>A0ABV8K464_9BACL</name>
<protein>
    <submittedName>
        <fullName evidence="2">Uncharacterized protein</fullName>
    </submittedName>
</protein>
<comment type="caution">
    <text evidence="2">The sequence shown here is derived from an EMBL/GenBank/DDBJ whole genome shotgun (WGS) entry which is preliminary data.</text>
</comment>
<dbReference type="EMBL" id="JBHSAM010000026">
    <property type="protein sequence ID" value="MFC4100776.1"/>
    <property type="molecule type" value="Genomic_DNA"/>
</dbReference>